<proteinExistence type="predicted"/>
<accession>A0ABV7VLB1</accession>
<dbReference type="InterPro" id="IPR013901">
    <property type="entry name" value="Anthrone_oxy"/>
</dbReference>
<dbReference type="RefSeq" id="WP_379729847.1">
    <property type="nucleotide sequence ID" value="NZ_JBHRYJ010000007.1"/>
</dbReference>
<evidence type="ECO:0000313" key="1">
    <source>
        <dbReference type="EMBL" id="MFC3678234.1"/>
    </source>
</evidence>
<organism evidence="1 2">
    <name type="scientific">Ferrovibrio xuzhouensis</name>
    <dbReference type="NCBI Taxonomy" id="1576914"/>
    <lineage>
        <taxon>Bacteria</taxon>
        <taxon>Pseudomonadati</taxon>
        <taxon>Pseudomonadota</taxon>
        <taxon>Alphaproteobacteria</taxon>
        <taxon>Rhodospirillales</taxon>
        <taxon>Rhodospirillaceae</taxon>
        <taxon>Ferrovibrio</taxon>
    </lineage>
</organism>
<keyword evidence="2" id="KW-1185">Reference proteome</keyword>
<dbReference type="EMBL" id="JBHRYJ010000007">
    <property type="protein sequence ID" value="MFC3678234.1"/>
    <property type="molecule type" value="Genomic_DNA"/>
</dbReference>
<evidence type="ECO:0000313" key="2">
    <source>
        <dbReference type="Proteomes" id="UP001595711"/>
    </source>
</evidence>
<protein>
    <submittedName>
        <fullName evidence="1">Anthrone oxygenase family protein</fullName>
    </submittedName>
</protein>
<reference evidence="2" key="1">
    <citation type="journal article" date="2019" name="Int. J. Syst. Evol. Microbiol.">
        <title>The Global Catalogue of Microorganisms (GCM) 10K type strain sequencing project: providing services to taxonomists for standard genome sequencing and annotation.</title>
        <authorList>
            <consortium name="The Broad Institute Genomics Platform"/>
            <consortium name="The Broad Institute Genome Sequencing Center for Infectious Disease"/>
            <person name="Wu L."/>
            <person name="Ma J."/>
        </authorList>
    </citation>
    <scope>NUCLEOTIDE SEQUENCE [LARGE SCALE GENOMIC DNA]</scope>
    <source>
        <strain evidence="2">KCTC 42182</strain>
    </source>
</reference>
<dbReference type="Pfam" id="PF08592">
    <property type="entry name" value="Anthrone_oxy"/>
    <property type="match status" value="1"/>
</dbReference>
<sequence length="97" mass="10477">MIAGLRPTADTTPAPPRTFADPLREAGIIASLLQPVGNLVVTMAAKVPLNNRLARVIPDSAEGVVVWADYLKRWTLWNHVRALSALAAVAWLICLLP</sequence>
<comment type="caution">
    <text evidence="1">The sequence shown here is derived from an EMBL/GenBank/DDBJ whole genome shotgun (WGS) entry which is preliminary data.</text>
</comment>
<gene>
    <name evidence="1" type="ORF">ACFOOQ_21980</name>
</gene>
<dbReference type="Proteomes" id="UP001595711">
    <property type="component" value="Unassembled WGS sequence"/>
</dbReference>
<name>A0ABV7VLB1_9PROT</name>